<reference evidence="1" key="1">
    <citation type="submission" date="2021-08" db="EMBL/GenBank/DDBJ databases">
        <title>The first chromosome-level gecko genome reveals the dynamic sex chromosomes of Neotropical dwarf geckos (Sphaerodactylidae: Sphaerodactylus).</title>
        <authorList>
            <person name="Pinto B.J."/>
            <person name="Keating S.E."/>
            <person name="Gamble T."/>
        </authorList>
    </citation>
    <scope>NUCLEOTIDE SEQUENCE</scope>
    <source>
        <strain evidence="1">TG3544</strain>
    </source>
</reference>
<name>A0ACB8FDM6_9SAUR</name>
<keyword evidence="2" id="KW-1185">Reference proteome</keyword>
<evidence type="ECO:0000313" key="2">
    <source>
        <dbReference type="Proteomes" id="UP000827872"/>
    </source>
</evidence>
<comment type="caution">
    <text evidence="1">The sequence shown here is derived from an EMBL/GenBank/DDBJ whole genome shotgun (WGS) entry which is preliminary data.</text>
</comment>
<dbReference type="Proteomes" id="UP000827872">
    <property type="component" value="Linkage Group LG09"/>
</dbReference>
<protein>
    <submittedName>
        <fullName evidence="1">Uncharacterized protein</fullName>
    </submittedName>
</protein>
<proteinExistence type="predicted"/>
<accession>A0ACB8FDM6</accession>
<evidence type="ECO:0000313" key="1">
    <source>
        <dbReference type="EMBL" id="KAH8003572.1"/>
    </source>
</evidence>
<dbReference type="EMBL" id="CM037622">
    <property type="protein sequence ID" value="KAH8003572.1"/>
    <property type="molecule type" value="Genomic_DNA"/>
</dbReference>
<organism evidence="1 2">
    <name type="scientific">Sphaerodactylus townsendi</name>
    <dbReference type="NCBI Taxonomy" id="933632"/>
    <lineage>
        <taxon>Eukaryota</taxon>
        <taxon>Metazoa</taxon>
        <taxon>Chordata</taxon>
        <taxon>Craniata</taxon>
        <taxon>Vertebrata</taxon>
        <taxon>Euteleostomi</taxon>
        <taxon>Lepidosauria</taxon>
        <taxon>Squamata</taxon>
        <taxon>Bifurcata</taxon>
        <taxon>Gekkota</taxon>
        <taxon>Sphaerodactylidae</taxon>
        <taxon>Sphaerodactylus</taxon>
    </lineage>
</organism>
<sequence>MDTVLEYDNDLDNTSFPNDSIEYDNTFDYESQNNVNVLYRLILVLICLSGAVGNGVVIRLLGFHIKKNPFIIYILNLAVADLGVLVSATFHAVNFLLIFHYGFRITYALFMALFLLTYSTSQFLLTAISIDRGLKGNTAHPPYGKP</sequence>
<gene>
    <name evidence="1" type="ORF">K3G42_020498</name>
</gene>